<evidence type="ECO:0000313" key="3">
    <source>
        <dbReference type="Proteomes" id="UP001066276"/>
    </source>
</evidence>
<proteinExistence type="predicted"/>
<reference evidence="2" key="1">
    <citation type="journal article" date="2022" name="bioRxiv">
        <title>Sequencing and chromosome-scale assembly of the giantPleurodeles waltlgenome.</title>
        <authorList>
            <person name="Brown T."/>
            <person name="Elewa A."/>
            <person name="Iarovenko S."/>
            <person name="Subramanian E."/>
            <person name="Araus A.J."/>
            <person name="Petzold A."/>
            <person name="Susuki M."/>
            <person name="Suzuki K.-i.T."/>
            <person name="Hayashi T."/>
            <person name="Toyoda A."/>
            <person name="Oliveira C."/>
            <person name="Osipova E."/>
            <person name="Leigh N.D."/>
            <person name="Simon A."/>
            <person name="Yun M.H."/>
        </authorList>
    </citation>
    <scope>NUCLEOTIDE SEQUENCE</scope>
    <source>
        <strain evidence="2">20211129_DDA</strain>
        <tissue evidence="2">Liver</tissue>
    </source>
</reference>
<organism evidence="2 3">
    <name type="scientific">Pleurodeles waltl</name>
    <name type="common">Iberian ribbed newt</name>
    <dbReference type="NCBI Taxonomy" id="8319"/>
    <lineage>
        <taxon>Eukaryota</taxon>
        <taxon>Metazoa</taxon>
        <taxon>Chordata</taxon>
        <taxon>Craniata</taxon>
        <taxon>Vertebrata</taxon>
        <taxon>Euteleostomi</taxon>
        <taxon>Amphibia</taxon>
        <taxon>Batrachia</taxon>
        <taxon>Caudata</taxon>
        <taxon>Salamandroidea</taxon>
        <taxon>Salamandridae</taxon>
        <taxon>Pleurodelinae</taxon>
        <taxon>Pleurodeles</taxon>
    </lineage>
</organism>
<name>A0AAV7WWK2_PLEWA</name>
<accession>A0AAV7WWK2</accession>
<dbReference type="EMBL" id="JANPWB010000001">
    <property type="protein sequence ID" value="KAJ1218509.1"/>
    <property type="molecule type" value="Genomic_DNA"/>
</dbReference>
<protein>
    <submittedName>
        <fullName evidence="2">Uncharacterized protein</fullName>
    </submittedName>
</protein>
<feature type="region of interest" description="Disordered" evidence="1">
    <location>
        <begin position="19"/>
        <end position="116"/>
    </location>
</feature>
<evidence type="ECO:0000256" key="1">
    <source>
        <dbReference type="SAM" id="MobiDB-lite"/>
    </source>
</evidence>
<comment type="caution">
    <text evidence="2">The sequence shown here is derived from an EMBL/GenBank/DDBJ whole genome shotgun (WGS) entry which is preliminary data.</text>
</comment>
<keyword evidence="3" id="KW-1185">Reference proteome</keyword>
<evidence type="ECO:0000313" key="2">
    <source>
        <dbReference type="EMBL" id="KAJ1218509.1"/>
    </source>
</evidence>
<gene>
    <name evidence="2" type="ORF">NDU88_006087</name>
</gene>
<dbReference type="AlphaFoldDB" id="A0AAV7WWK2"/>
<sequence length="116" mass="12306">MAPLLAHGISAAEGLLPVRGHGADAAPLSPVPVSPAPLKLSLSPPKKRGRMRAVRLPDTGRGARAQQGETIKPMNEQGIPGPNQSEKPPPPMADQQREEGQGEEQEFHCPQMAVQQ</sequence>
<dbReference type="Proteomes" id="UP001066276">
    <property type="component" value="Chromosome 1_1"/>
</dbReference>